<protein>
    <recommendedName>
        <fullName evidence="6">Capsid protein</fullName>
    </recommendedName>
</protein>
<evidence type="ECO:0000256" key="3">
    <source>
        <dbReference type="ARBA" id="ARBA00022431"/>
    </source>
</evidence>
<dbReference type="Pfam" id="PF02956">
    <property type="entry name" value="TT_ORF1"/>
    <property type="match status" value="1"/>
</dbReference>
<keyword evidence="3 6" id="KW-1140">T=1 icosahedral capsid protein</keyword>
<comment type="similarity">
    <text evidence="2 6">Belongs to the anelloviridae capsid protein family.</text>
</comment>
<dbReference type="EMBL" id="KT163899">
    <property type="protein sequence ID" value="ANQ39354.1"/>
    <property type="molecule type" value="Genomic_DNA"/>
</dbReference>
<sequence>MPPYRKRFYRNNFYQRRRRRFRYRRPRNTFRRRWRLKRTNRRHRKVKKRKYFKKKIKIAIQQFQPSRIRKCKIIGTRCLFQGSPLRTSNNYTDYANSVTPKNVPGGGGWSLQTFTLENLFDDFQRLKNIWTESNAGLPLVRYLGCTFKFYQSLETDYLIHYDRCWPMVDTPYTHADCSPTGMFLKKRKITIPSRQTQINKKPYKKVHIKPPTQMQTKWYFQHDLCKTPLLMLTATSVSLTNPYCYPKAKSNNITLYMLNSFIFQKPNFQNFPQTTGYSPKRAEDTHQQHFGDLYLWATHSTNPSEALEVTNTKNLSGQLYFLGNTKTFNEGTPLTKETNNTLNNWGNPFYHTHADKDSTTKYISYMSSTDYKELLNNATTSKTYHLTRTEAIYFEYRYNPETDTGANNKVYLVSNSSAQSFQEPQNTNLIFEGFPLYILLWGWPDWIKKAKLTINPDENQILVLKTDQLHGTKQPYYIPINKTFIEGTNPYTPENTETIPAPTQYNHDHWYPKLEYQLETIEKICMSGPGCARMPFEHYMQAYCKYKFYFKFGGCPKELQKAYDPCLQPKWATPDNIPGRLEIKNPITNPATEIYSFDWESDYVTEECIQRIKQHTSINPKTVSISETNYQPPTKKKAQETTP</sequence>
<evidence type="ECO:0000256" key="7">
    <source>
        <dbReference type="SAM" id="MobiDB-lite"/>
    </source>
</evidence>
<feature type="non-terminal residue" evidence="8">
    <location>
        <position position="643"/>
    </location>
</feature>
<name>A0A1B1FDK4_9VIRU</name>
<dbReference type="GO" id="GO:0039615">
    <property type="term" value="C:T=1 icosahedral viral capsid"/>
    <property type="evidence" value="ECO:0007669"/>
    <property type="project" value="UniProtKB-UniRule"/>
</dbReference>
<comment type="subcellular location">
    <subcellularLocation>
        <location evidence="1 6">Virion</location>
    </subcellularLocation>
</comment>
<proteinExistence type="inferred from homology"/>
<feature type="region of interest" description="Disordered" evidence="7">
    <location>
        <begin position="623"/>
        <end position="643"/>
    </location>
</feature>
<dbReference type="InterPro" id="IPR004219">
    <property type="entry name" value="TTvirus_Unk"/>
</dbReference>
<accession>A0A1B1FDK4</accession>
<evidence type="ECO:0000256" key="2">
    <source>
        <dbReference type="ARBA" id="ARBA00006131"/>
    </source>
</evidence>
<feature type="compositionally biased region" description="Polar residues" evidence="7">
    <location>
        <begin position="623"/>
        <end position="632"/>
    </location>
</feature>
<organism evidence="8">
    <name type="scientific">Torque teno virus</name>
    <dbReference type="NCBI Taxonomy" id="68887"/>
    <lineage>
        <taxon>Viruses</taxon>
        <taxon>Monodnaviria</taxon>
        <taxon>Shotokuvirae</taxon>
        <taxon>Commensaviricota</taxon>
        <taxon>Cardeaviricetes</taxon>
        <taxon>Sanitavirales</taxon>
        <taxon>Anelloviridae</taxon>
    </lineage>
</organism>
<evidence type="ECO:0000256" key="6">
    <source>
        <dbReference type="RuleBase" id="RU361230"/>
    </source>
</evidence>
<comment type="function">
    <text evidence="6">Self-assembles to form an icosahedral capsid.</text>
</comment>
<evidence type="ECO:0000313" key="8">
    <source>
        <dbReference type="EMBL" id="ANQ39354.1"/>
    </source>
</evidence>
<keyword evidence="4 6" id="KW-0167">Capsid protein</keyword>
<evidence type="ECO:0000256" key="4">
    <source>
        <dbReference type="ARBA" id="ARBA00022561"/>
    </source>
</evidence>
<evidence type="ECO:0000256" key="1">
    <source>
        <dbReference type="ARBA" id="ARBA00004328"/>
    </source>
</evidence>
<reference evidence="8" key="1">
    <citation type="submission" date="2015-06" db="EMBL/GenBank/DDBJ databases">
        <title>TTVs in the plasma of HIV-infected subjects from United States.</title>
        <authorList>
            <person name="Li L."/>
            <person name="Delwart E."/>
        </authorList>
    </citation>
    <scope>NUCLEOTIDE SEQUENCE</scope>
    <source>
        <strain evidence="8">P13-4</strain>
    </source>
</reference>
<evidence type="ECO:0000256" key="5">
    <source>
        <dbReference type="ARBA" id="ARBA00022844"/>
    </source>
</evidence>
<keyword evidence="5 6" id="KW-0946">Virion</keyword>